<protein>
    <recommendedName>
        <fullName evidence="4">SpoIID/LytB domain-containing protein</fullName>
    </recommendedName>
</protein>
<dbReference type="Proteomes" id="UP000824209">
    <property type="component" value="Unassembled WGS sequence"/>
</dbReference>
<proteinExistence type="inferred from homology"/>
<dbReference type="SUPFAM" id="SSF51445">
    <property type="entry name" value="(Trans)glycosidases"/>
    <property type="match status" value="1"/>
</dbReference>
<evidence type="ECO:0000313" key="2">
    <source>
        <dbReference type="EMBL" id="HJB39570.1"/>
    </source>
</evidence>
<dbReference type="Pfam" id="PF01183">
    <property type="entry name" value="Glyco_hydro_25"/>
    <property type="match status" value="1"/>
</dbReference>
<dbReference type="InterPro" id="IPR017853">
    <property type="entry name" value="GH"/>
</dbReference>
<dbReference type="GO" id="GO:0016052">
    <property type="term" value="P:carbohydrate catabolic process"/>
    <property type="evidence" value="ECO:0007669"/>
    <property type="project" value="TreeGrafter"/>
</dbReference>
<comment type="similarity">
    <text evidence="1">Belongs to the glycosyl hydrolase 25 family.</text>
</comment>
<evidence type="ECO:0008006" key="4">
    <source>
        <dbReference type="Google" id="ProtNLM"/>
    </source>
</evidence>
<sequence length="898" mass="99523">MTSRFTYNGKTYLPNGAGQLPGAGLYLDAATNAWYCIQSDRSIVQDQVIGFSDGARVFDTSGAMRTGFYRDKNNRLFYTNANGLVPTIGLNLIGNQWSNVTWGYFLSTDEAVWFSDGARVFDTNGALRVGYYKTPDGKLYYSNGAGIVPSGGLQVLDGSWKYIQDDYSLATNTAVKFSDGARVFDSNGAMRTGTFTSSNGKLYVTNANGVIPTVAGLHNLGNGWYFVKWDYSVAKDEAFWFADGARVFQNNGHMATNFYRAQNGKYYYAQPTGIIPQGGLRMINNAWRYIQPDYSLAINGAVSFADGVRVFNNDGVMLVNTFYQAPNQKLYYVKADGLTNKPGLFYVGSLWYSQKSGDYSLAKNELVWLSDGLRYFGATGAMQFGLQSVGSDYYYFGNDGLADSGWITVNGNQYYFDPTTYKMQNPQQVKILGIDVSKFQGPIDWNAVKASGVQFVIIRVLGSTNAGPYIDQYFHTYMQGALNAGLQVGAYIYSYGTTYDYMNLEVSTALTALNAYKNSFTYPVYIDYEDPLNWNKNLTKDQHTDLIRYGMNLLAQNGYLPGFYTYYNAANTYINAQQLIDEGYEFWVAHYGASSNPWPNAGMWQYTSSGKVPGINGKVDMNYSHRDYSKINRSVTVYDVNSGKQVTAKVKDLVPQMVQNEVGSGLGLSGNDKQKLYKAQAVAARSYLEYYLGIGQVPSVGLQAPSSEVMMSSNIVSHLGVYYNGSIINAAYGSCSGPYTNSAANMGWGNYAYLTTVESPYDYIMTGAQQFYPKVNTIGTDTMRKNIIKMVGQAQFNLYANDMSRWITSVNKDAYGNISSAVVCGVTISGGKFYENCWGLYGVNLNSWKYNGNGTWTFSTNGNGHGVGMSQYGAAAYIKKGQDWRWVLNHYYPNTSIL</sequence>
<dbReference type="PANTHER" id="PTHR34135">
    <property type="entry name" value="LYSOZYME"/>
    <property type="match status" value="1"/>
</dbReference>
<gene>
    <name evidence="2" type="ORF">H9943_04155</name>
</gene>
<dbReference type="Gene3D" id="3.20.20.80">
    <property type="entry name" value="Glycosidases"/>
    <property type="match status" value="1"/>
</dbReference>
<dbReference type="GO" id="GO:0009253">
    <property type="term" value="P:peptidoglycan catabolic process"/>
    <property type="evidence" value="ECO:0007669"/>
    <property type="project" value="InterPro"/>
</dbReference>
<dbReference type="GO" id="GO:0003796">
    <property type="term" value="F:lysozyme activity"/>
    <property type="evidence" value="ECO:0007669"/>
    <property type="project" value="InterPro"/>
</dbReference>
<dbReference type="PANTHER" id="PTHR34135:SF2">
    <property type="entry name" value="LYSOZYME"/>
    <property type="match status" value="1"/>
</dbReference>
<dbReference type="PROSITE" id="PS51904">
    <property type="entry name" value="GLYCOSYL_HYDROL_F25_2"/>
    <property type="match status" value="1"/>
</dbReference>
<dbReference type="CDD" id="cd06414">
    <property type="entry name" value="GH25_LytC-like"/>
    <property type="match status" value="1"/>
</dbReference>
<dbReference type="EMBL" id="DWYA01000040">
    <property type="protein sequence ID" value="HJB39570.1"/>
    <property type="molecule type" value="Genomic_DNA"/>
</dbReference>
<dbReference type="GO" id="GO:0016998">
    <property type="term" value="P:cell wall macromolecule catabolic process"/>
    <property type="evidence" value="ECO:0007669"/>
    <property type="project" value="InterPro"/>
</dbReference>
<accession>A0A9D2M149</accession>
<reference evidence="2" key="1">
    <citation type="journal article" date="2021" name="PeerJ">
        <title>Extensive microbial diversity within the chicken gut microbiome revealed by metagenomics and culture.</title>
        <authorList>
            <person name="Gilroy R."/>
            <person name="Ravi A."/>
            <person name="Getino M."/>
            <person name="Pursley I."/>
            <person name="Horton D.L."/>
            <person name="Alikhan N.F."/>
            <person name="Baker D."/>
            <person name="Gharbi K."/>
            <person name="Hall N."/>
            <person name="Watson M."/>
            <person name="Adriaenssens E.M."/>
            <person name="Foster-Nyarko E."/>
            <person name="Jarju S."/>
            <person name="Secka A."/>
            <person name="Antonio M."/>
            <person name="Oren A."/>
            <person name="Chaudhuri R.R."/>
            <person name="La Ragione R."/>
            <person name="Hildebrand F."/>
            <person name="Pallen M.J."/>
        </authorList>
    </citation>
    <scope>NUCLEOTIDE SEQUENCE</scope>
    <source>
        <strain evidence="2">ChiBcec8-14828</strain>
    </source>
</reference>
<dbReference type="AlphaFoldDB" id="A0A9D2M149"/>
<name>A0A9D2M149_9FIRM</name>
<organism evidence="2 3">
    <name type="scientific">Candidatus Ruthenibacterium avium</name>
    <dbReference type="NCBI Taxonomy" id="2838751"/>
    <lineage>
        <taxon>Bacteria</taxon>
        <taxon>Bacillati</taxon>
        <taxon>Bacillota</taxon>
        <taxon>Clostridia</taxon>
        <taxon>Eubacteriales</taxon>
        <taxon>Oscillospiraceae</taxon>
        <taxon>Ruthenibacterium</taxon>
    </lineage>
</organism>
<reference evidence="2" key="2">
    <citation type="submission" date="2021-04" db="EMBL/GenBank/DDBJ databases">
        <authorList>
            <person name="Gilroy R."/>
        </authorList>
    </citation>
    <scope>NUCLEOTIDE SEQUENCE</scope>
    <source>
        <strain evidence="2">ChiBcec8-14828</strain>
    </source>
</reference>
<comment type="caution">
    <text evidence="2">The sequence shown here is derived from an EMBL/GenBank/DDBJ whole genome shotgun (WGS) entry which is preliminary data.</text>
</comment>
<evidence type="ECO:0000313" key="3">
    <source>
        <dbReference type="Proteomes" id="UP000824209"/>
    </source>
</evidence>
<dbReference type="Gene3D" id="2.10.270.10">
    <property type="entry name" value="Cholin Binding"/>
    <property type="match status" value="4"/>
</dbReference>
<evidence type="ECO:0000256" key="1">
    <source>
        <dbReference type="ARBA" id="ARBA00010646"/>
    </source>
</evidence>
<dbReference type="SUPFAM" id="SSF69360">
    <property type="entry name" value="Cell wall binding repeat"/>
    <property type="match status" value="2"/>
</dbReference>
<dbReference type="InterPro" id="IPR002053">
    <property type="entry name" value="Glyco_hydro_25"/>
</dbReference>